<keyword evidence="3" id="KW-1185">Reference proteome</keyword>
<dbReference type="InterPro" id="IPR032368">
    <property type="entry name" value="RPN13_DEUBAD"/>
</dbReference>
<dbReference type="VEuPathDB" id="FungiDB:VP01_5637g1"/>
<dbReference type="Gene3D" id="1.10.2020.20">
    <property type="match status" value="1"/>
</dbReference>
<organism evidence="2 3">
    <name type="scientific">Puccinia sorghi</name>
    <dbReference type="NCBI Taxonomy" id="27349"/>
    <lineage>
        <taxon>Eukaryota</taxon>
        <taxon>Fungi</taxon>
        <taxon>Dikarya</taxon>
        <taxon>Basidiomycota</taxon>
        <taxon>Pucciniomycotina</taxon>
        <taxon>Pucciniomycetes</taxon>
        <taxon>Pucciniales</taxon>
        <taxon>Pucciniaceae</taxon>
        <taxon>Puccinia</taxon>
    </lineage>
</organism>
<dbReference type="Pfam" id="PF16550">
    <property type="entry name" value="RPN13_C"/>
    <property type="match status" value="1"/>
</dbReference>
<dbReference type="InterPro" id="IPR038108">
    <property type="entry name" value="RPN13_DEUBAD_sf"/>
</dbReference>
<dbReference type="STRING" id="27349.A0A0L6UJ00"/>
<sequence>ETGASYANEQMNQLQSIIAGLGRSGGTTGQPAYRLGDILTMEVLEAMLAEESMLASVASHLPMGIAAEAGAVVRVVRSADFRAAVDSFDHALRLSASGHPDNGLAMFLRHGLGLDAAQCNGIDGYINSLLNRQDHSNQ</sequence>
<dbReference type="PANTHER" id="PTHR12225:SF0">
    <property type="entry name" value="PROTEASOMAL UBIQUITIN RECEPTOR ADRM1"/>
    <property type="match status" value="1"/>
</dbReference>
<dbReference type="EMBL" id="LAVV01010871">
    <property type="protein sequence ID" value="KNZ48483.1"/>
    <property type="molecule type" value="Genomic_DNA"/>
</dbReference>
<dbReference type="GO" id="GO:0008541">
    <property type="term" value="C:proteasome regulatory particle, lid subcomplex"/>
    <property type="evidence" value="ECO:0007669"/>
    <property type="project" value="TreeGrafter"/>
</dbReference>
<comment type="caution">
    <text evidence="2">The sequence shown here is derived from an EMBL/GenBank/DDBJ whole genome shotgun (WGS) entry which is preliminary data.</text>
</comment>
<dbReference type="GO" id="GO:0005737">
    <property type="term" value="C:cytoplasm"/>
    <property type="evidence" value="ECO:0007669"/>
    <property type="project" value="InterPro"/>
</dbReference>
<reference evidence="2 3" key="1">
    <citation type="submission" date="2015-08" db="EMBL/GenBank/DDBJ databases">
        <title>Next Generation Sequencing and Analysis of the Genome of Puccinia sorghi L Schw, the Causal Agent of Maize Common Rust.</title>
        <authorList>
            <person name="Rochi L."/>
            <person name="Burguener G."/>
            <person name="Darino M."/>
            <person name="Turjanski A."/>
            <person name="Kreff E."/>
            <person name="Dieguez M.J."/>
            <person name="Sacco F."/>
        </authorList>
    </citation>
    <scope>NUCLEOTIDE SEQUENCE [LARGE SCALE GENOMIC DNA]</scope>
    <source>
        <strain evidence="2 3">RO10H11247</strain>
    </source>
</reference>
<protein>
    <recommendedName>
        <fullName evidence="1">RPN13 DEUBAD domain-containing protein</fullName>
    </recommendedName>
</protein>
<dbReference type="InterPro" id="IPR006773">
    <property type="entry name" value="Rpn13/ADRM1"/>
</dbReference>
<name>A0A0L6UJ00_9BASI</name>
<proteinExistence type="predicted"/>
<accession>A0A0L6UJ00</accession>
<dbReference type="GO" id="GO:0061133">
    <property type="term" value="F:endopeptidase activator activity"/>
    <property type="evidence" value="ECO:0007669"/>
    <property type="project" value="TreeGrafter"/>
</dbReference>
<dbReference type="GO" id="GO:0005634">
    <property type="term" value="C:nucleus"/>
    <property type="evidence" value="ECO:0007669"/>
    <property type="project" value="InterPro"/>
</dbReference>
<dbReference type="AlphaFoldDB" id="A0A0L6UJ00"/>
<evidence type="ECO:0000313" key="2">
    <source>
        <dbReference type="EMBL" id="KNZ48483.1"/>
    </source>
</evidence>
<feature type="domain" description="RPN13 DEUBAD" evidence="1">
    <location>
        <begin position="15"/>
        <end position="126"/>
    </location>
</feature>
<evidence type="ECO:0000313" key="3">
    <source>
        <dbReference type="Proteomes" id="UP000037035"/>
    </source>
</evidence>
<dbReference type="Proteomes" id="UP000037035">
    <property type="component" value="Unassembled WGS sequence"/>
</dbReference>
<evidence type="ECO:0000259" key="1">
    <source>
        <dbReference type="Pfam" id="PF16550"/>
    </source>
</evidence>
<feature type="non-terminal residue" evidence="2">
    <location>
        <position position="1"/>
    </location>
</feature>
<dbReference type="PANTHER" id="PTHR12225">
    <property type="entry name" value="ADHESION REGULATING MOLECULE 1 110 KDA CELL MEMBRANE GLYCOPROTEIN"/>
    <property type="match status" value="1"/>
</dbReference>
<gene>
    <name evidence="2" type="ORF">VP01_5637g1</name>
</gene>
<dbReference type="GO" id="GO:0070628">
    <property type="term" value="F:proteasome binding"/>
    <property type="evidence" value="ECO:0007669"/>
    <property type="project" value="TreeGrafter"/>
</dbReference>